<evidence type="ECO:0000259" key="7">
    <source>
        <dbReference type="Pfam" id="PF02656"/>
    </source>
</evidence>
<feature type="compositionally biased region" description="Low complexity" evidence="5">
    <location>
        <begin position="1"/>
        <end position="13"/>
    </location>
</feature>
<evidence type="ECO:0000256" key="3">
    <source>
        <dbReference type="ARBA" id="ARBA00022989"/>
    </source>
</evidence>
<evidence type="ECO:0000256" key="2">
    <source>
        <dbReference type="ARBA" id="ARBA00022692"/>
    </source>
</evidence>
<dbReference type="EMBL" id="BLLK01000069">
    <property type="protein sequence ID" value="GFH59640.1"/>
    <property type="molecule type" value="Genomic_DNA"/>
</dbReference>
<dbReference type="Pfam" id="PF02656">
    <property type="entry name" value="DUF202"/>
    <property type="match status" value="1"/>
</dbReference>
<keyword evidence="3 6" id="KW-1133">Transmembrane helix</keyword>
<keyword evidence="9" id="KW-1185">Reference proteome</keyword>
<evidence type="ECO:0000256" key="5">
    <source>
        <dbReference type="SAM" id="MobiDB-lite"/>
    </source>
</evidence>
<dbReference type="InterPro" id="IPR051572">
    <property type="entry name" value="VTC_Complex_Subunit"/>
</dbReference>
<protein>
    <recommendedName>
        <fullName evidence="7">DUF202 domain-containing protein</fullName>
    </recommendedName>
</protein>
<dbReference type="Proteomes" id="UP001054902">
    <property type="component" value="Unassembled WGS sequence"/>
</dbReference>
<evidence type="ECO:0000313" key="8">
    <source>
        <dbReference type="EMBL" id="GFH59640.1"/>
    </source>
</evidence>
<evidence type="ECO:0000256" key="4">
    <source>
        <dbReference type="ARBA" id="ARBA00023136"/>
    </source>
</evidence>
<feature type="region of interest" description="Disordered" evidence="5">
    <location>
        <begin position="1"/>
        <end position="32"/>
    </location>
</feature>
<dbReference type="PANTHER" id="PTHR46140">
    <property type="entry name" value="VACUOLAR TRANSPORTER CHAPERONE 1-RELATED"/>
    <property type="match status" value="1"/>
</dbReference>
<feature type="transmembrane region" description="Helical" evidence="6">
    <location>
        <begin position="153"/>
        <end position="175"/>
    </location>
</feature>
<reference evidence="8 9" key="1">
    <citation type="journal article" date="2021" name="Sci. Rep.">
        <title>The genome of the diatom Chaetoceros tenuissimus carries an ancient integrated fragment of an extant virus.</title>
        <authorList>
            <person name="Hongo Y."/>
            <person name="Kimura K."/>
            <person name="Takaki Y."/>
            <person name="Yoshida Y."/>
            <person name="Baba S."/>
            <person name="Kobayashi G."/>
            <person name="Nagasaki K."/>
            <person name="Hano T."/>
            <person name="Tomaru Y."/>
        </authorList>
    </citation>
    <scope>NUCLEOTIDE SEQUENCE [LARGE SCALE GENOMIC DNA]</scope>
    <source>
        <strain evidence="8 9">NIES-3715</strain>
    </source>
</reference>
<keyword evidence="2 6" id="KW-0812">Transmembrane</keyword>
<dbReference type="AlphaFoldDB" id="A0AAD3DA68"/>
<dbReference type="InterPro" id="IPR003807">
    <property type="entry name" value="DUF202"/>
</dbReference>
<evidence type="ECO:0000256" key="6">
    <source>
        <dbReference type="SAM" id="Phobius"/>
    </source>
</evidence>
<proteinExistence type="predicted"/>
<comment type="subcellular location">
    <subcellularLocation>
        <location evidence="1">Endomembrane system</location>
        <topology evidence="1">Multi-pass membrane protein</topology>
    </subcellularLocation>
</comment>
<feature type="domain" description="DUF202" evidence="7">
    <location>
        <begin position="144"/>
        <end position="207"/>
    </location>
</feature>
<organism evidence="8 9">
    <name type="scientific">Chaetoceros tenuissimus</name>
    <dbReference type="NCBI Taxonomy" id="426638"/>
    <lineage>
        <taxon>Eukaryota</taxon>
        <taxon>Sar</taxon>
        <taxon>Stramenopiles</taxon>
        <taxon>Ochrophyta</taxon>
        <taxon>Bacillariophyta</taxon>
        <taxon>Coscinodiscophyceae</taxon>
        <taxon>Chaetocerotophycidae</taxon>
        <taxon>Chaetocerotales</taxon>
        <taxon>Chaetocerotaceae</taxon>
        <taxon>Chaetoceros</taxon>
    </lineage>
</organism>
<name>A0AAD3DA68_9STRA</name>
<accession>A0AAD3DA68</accession>
<dbReference type="GO" id="GO:0012505">
    <property type="term" value="C:endomembrane system"/>
    <property type="evidence" value="ECO:0007669"/>
    <property type="project" value="UniProtKB-SubCell"/>
</dbReference>
<evidence type="ECO:0000313" key="9">
    <source>
        <dbReference type="Proteomes" id="UP001054902"/>
    </source>
</evidence>
<dbReference type="PANTHER" id="PTHR46140:SF1">
    <property type="entry name" value="VACUOLAR TRANSPORTER CHAPERONE COMPLEX SUBUNIT 4-RELATED"/>
    <property type="match status" value="1"/>
</dbReference>
<evidence type="ECO:0000256" key="1">
    <source>
        <dbReference type="ARBA" id="ARBA00004127"/>
    </source>
</evidence>
<comment type="caution">
    <text evidence="8">The sequence shown here is derived from an EMBL/GenBank/DDBJ whole genome shotgun (WGS) entry which is preliminary data.</text>
</comment>
<feature type="transmembrane region" description="Helical" evidence="6">
    <location>
        <begin position="220"/>
        <end position="243"/>
    </location>
</feature>
<gene>
    <name evidence="8" type="ORF">CTEN210_16116</name>
</gene>
<feature type="transmembrane region" description="Helical" evidence="6">
    <location>
        <begin position="181"/>
        <end position="199"/>
    </location>
</feature>
<keyword evidence="4 6" id="KW-0472">Membrane</keyword>
<sequence length="247" mass="26981">MSSSQSYQTTSSSDASELTPLVAGGLQQQDNTNSGNYYFLANTRRESFQGSVNRGQGPDEGAVVEKLPYGATEEEFASRPVGGLTRGPSATARSKQGFFSKLFTGQNPYQQPSTSQPMTPNNMTIGTSTSFMKKRQAAIKIEPKVFFANERTFLAWLHSSVLLAGASIAVVSISGDNFLNQLYGIILLPIAITFMLYSMHQYGKRAQMIRRRAPGPYEDIVGPAVLAVVLMLSILAQFCIKVYQITH</sequence>